<dbReference type="RefSeq" id="WP_145206987.1">
    <property type="nucleotide sequence ID" value="NZ_CP036432.1"/>
</dbReference>
<gene>
    <name evidence="1" type="ORF">TBK1r_00540</name>
</gene>
<sequence length="137" mass="15209">MPTDSFHIYLYGPHPHADRLPSPDTTPIPTSFEAAGQRLHQSLPSILFEPDGSFAWASKDYQVVGMIYDAAMEIQYVEIRGHCDASRLRKLVEILAGTTQIDQFAVMVLPERQWKNFQSFAISLPASDPNGASDSSV</sequence>
<dbReference type="EMBL" id="CP036432">
    <property type="protein sequence ID" value="QDV81139.1"/>
    <property type="molecule type" value="Genomic_DNA"/>
</dbReference>
<protein>
    <submittedName>
        <fullName evidence="1">Uncharacterized protein</fullName>
    </submittedName>
</protein>
<organism evidence="1 2">
    <name type="scientific">Stieleria magnilauensis</name>
    <dbReference type="NCBI Taxonomy" id="2527963"/>
    <lineage>
        <taxon>Bacteria</taxon>
        <taxon>Pseudomonadati</taxon>
        <taxon>Planctomycetota</taxon>
        <taxon>Planctomycetia</taxon>
        <taxon>Pirellulales</taxon>
        <taxon>Pirellulaceae</taxon>
        <taxon>Stieleria</taxon>
    </lineage>
</organism>
<keyword evidence="2" id="KW-1185">Reference proteome</keyword>
<evidence type="ECO:0000313" key="1">
    <source>
        <dbReference type="EMBL" id="QDV81139.1"/>
    </source>
</evidence>
<dbReference type="Proteomes" id="UP000318081">
    <property type="component" value="Chromosome"/>
</dbReference>
<accession>A0ABX5XH01</accession>
<reference evidence="1 2" key="1">
    <citation type="submission" date="2019-02" db="EMBL/GenBank/DDBJ databases">
        <title>Deep-cultivation of Planctomycetes and their phenomic and genomic characterization uncovers novel biology.</title>
        <authorList>
            <person name="Wiegand S."/>
            <person name="Jogler M."/>
            <person name="Boedeker C."/>
            <person name="Pinto D."/>
            <person name="Vollmers J."/>
            <person name="Rivas-Marin E."/>
            <person name="Kohn T."/>
            <person name="Peeters S.H."/>
            <person name="Heuer A."/>
            <person name="Rast P."/>
            <person name="Oberbeckmann S."/>
            <person name="Bunk B."/>
            <person name="Jeske O."/>
            <person name="Meyerdierks A."/>
            <person name="Storesund J.E."/>
            <person name="Kallscheuer N."/>
            <person name="Luecker S."/>
            <person name="Lage O.M."/>
            <person name="Pohl T."/>
            <person name="Merkel B.J."/>
            <person name="Hornburger P."/>
            <person name="Mueller R.-W."/>
            <person name="Bruemmer F."/>
            <person name="Labrenz M."/>
            <person name="Spormann A.M."/>
            <person name="Op den Camp H."/>
            <person name="Overmann J."/>
            <person name="Amann R."/>
            <person name="Jetten M.S.M."/>
            <person name="Mascher T."/>
            <person name="Medema M.H."/>
            <person name="Devos D.P."/>
            <person name="Kaster A.-K."/>
            <person name="Ovreas L."/>
            <person name="Rohde M."/>
            <person name="Galperin M.Y."/>
            <person name="Jogler C."/>
        </authorList>
    </citation>
    <scope>NUCLEOTIDE SEQUENCE [LARGE SCALE GENOMIC DNA]</scope>
    <source>
        <strain evidence="1 2">TBK1r</strain>
    </source>
</reference>
<proteinExistence type="predicted"/>
<name>A0ABX5XH01_9BACT</name>
<evidence type="ECO:0000313" key="2">
    <source>
        <dbReference type="Proteomes" id="UP000318081"/>
    </source>
</evidence>